<gene>
    <name evidence="1" type="ORF">Kuja_0360</name>
</gene>
<keyword evidence="2" id="KW-1185">Reference proteome</keyword>
<organism evidence="1 2">
    <name type="scientific">Vibrio phage vB_VchM_Kuja</name>
    <dbReference type="NCBI Taxonomy" id="2686437"/>
    <lineage>
        <taxon>Viruses</taxon>
        <taxon>Duplodnaviria</taxon>
        <taxon>Heunggongvirae</taxon>
        <taxon>Uroviricota</taxon>
        <taxon>Caudoviricetes</taxon>
        <taxon>Pantevenvirales</taxon>
        <taxon>Ackermannviridae</taxon>
        <taxon>Kujavirus</taxon>
        <taxon>Kujavirus kuja</taxon>
    </lineage>
</organism>
<protein>
    <submittedName>
        <fullName evidence="1">Uncharacterized protein</fullName>
    </submittedName>
</protein>
<evidence type="ECO:0000313" key="2">
    <source>
        <dbReference type="Proteomes" id="UP000433471"/>
    </source>
</evidence>
<sequence length="73" mass="8279">MSYSNYVINISPDKKIIVVYSSSAQDHIVDVFSVDMLSRYPNSSKKVVAHAKHCYPEATVHPELKAWVKAQQK</sequence>
<accession>A0A6B9JHP1</accession>
<reference evidence="1 2" key="1">
    <citation type="submission" date="2019-11" db="EMBL/GenBank/DDBJ databases">
        <title>Characterization of a novel member of the family Ackermannviridae.</title>
        <authorList>
            <person name="Maina A.N."/>
            <person name="Mwaura F.B."/>
            <person name="Jumba M."/>
        </authorList>
    </citation>
    <scope>NUCLEOTIDE SEQUENCE [LARGE SCALE GENOMIC DNA]</scope>
</reference>
<proteinExistence type="predicted"/>
<evidence type="ECO:0000313" key="1">
    <source>
        <dbReference type="EMBL" id="QGZ16027.1"/>
    </source>
</evidence>
<name>A0A6B9JHP1_9CAUD</name>
<dbReference type="Proteomes" id="UP000433471">
    <property type="component" value="Segment"/>
</dbReference>
<dbReference type="EMBL" id="MN718199">
    <property type="protein sequence ID" value="QGZ16027.1"/>
    <property type="molecule type" value="Genomic_DNA"/>
</dbReference>